<evidence type="ECO:0000313" key="3">
    <source>
        <dbReference type="Proteomes" id="UP000188273"/>
    </source>
</evidence>
<evidence type="ECO:0000256" key="1">
    <source>
        <dbReference type="SAM" id="Phobius"/>
    </source>
</evidence>
<protein>
    <submittedName>
        <fullName evidence="2">Uncharacterized protein</fullName>
    </submittedName>
</protein>
<dbReference type="Proteomes" id="UP000188273">
    <property type="component" value="Chromosome"/>
</dbReference>
<proteinExistence type="predicted"/>
<keyword evidence="1" id="KW-0472">Membrane</keyword>
<keyword evidence="1" id="KW-1133">Transmembrane helix</keyword>
<evidence type="ECO:0000313" key="2">
    <source>
        <dbReference type="EMBL" id="AQQ09443.1"/>
    </source>
</evidence>
<reference evidence="3" key="1">
    <citation type="submission" date="2017-02" db="EMBL/GenBank/DDBJ databases">
        <title>Comparative genomics and description of representatives of a novel lineage of planctomycetes thriving in anoxic sediments.</title>
        <authorList>
            <person name="Spring S."/>
            <person name="Bunk B."/>
            <person name="Sproer C."/>
            <person name="Klenk H.-P."/>
        </authorList>
    </citation>
    <scope>NUCLEOTIDE SEQUENCE [LARGE SCALE GENOMIC DNA]</scope>
    <source>
        <strain evidence="3">L21-RPul-D3</strain>
    </source>
</reference>
<dbReference type="RefSeq" id="WP_077540039.1">
    <property type="nucleotide sequence ID" value="NZ_CP019633.1"/>
</dbReference>
<dbReference type="AlphaFoldDB" id="A0A1Q2HQC4"/>
<gene>
    <name evidence="2" type="ORF">L21SP3_01248</name>
</gene>
<keyword evidence="1" id="KW-0812">Transmembrane</keyword>
<dbReference type="KEGG" id="pbu:L21SP3_01248"/>
<dbReference type="EMBL" id="CP019633">
    <property type="protein sequence ID" value="AQQ09443.1"/>
    <property type="molecule type" value="Genomic_DNA"/>
</dbReference>
<feature type="transmembrane region" description="Helical" evidence="1">
    <location>
        <begin position="12"/>
        <end position="37"/>
    </location>
</feature>
<accession>A0A1Q2HQC4</accession>
<dbReference type="NCBIfam" id="TIGR02532">
    <property type="entry name" value="IV_pilin_GFxxxE"/>
    <property type="match status" value="1"/>
</dbReference>
<dbReference type="Pfam" id="PF07963">
    <property type="entry name" value="N_methyl"/>
    <property type="match status" value="1"/>
</dbReference>
<keyword evidence="3" id="KW-1185">Reference proteome</keyword>
<sequence>MRNRTNKKAFTLTEVLMSMGIFVIGMSLVASVFPLGISLTAKNAEKTIGSLAAEKFETDMKILAKPSTAAGFEDVFSNLSRDVSEYRVKDEQGSSEYLIAPLLSPPAGQARRLLIVPCRKIFKNSLYRTNDNKFSQNPDDWADYPNLIALPLDDEIDDARPGNLLKLHSSLASRTAPSWKELIVKEAIVIADNTGNDYQIEDIFTEGADVYIRIDKFLEDSDRDNITTVWTVPPAANGGMRSPAISVYETVLNFES</sequence>
<dbReference type="STRING" id="1940790.L21SP3_01248"/>
<dbReference type="InterPro" id="IPR012902">
    <property type="entry name" value="N_methyl_site"/>
</dbReference>
<name>A0A1Q2HQC4_9BACT</name>
<dbReference type="OrthoDB" id="9887048at2"/>
<organism evidence="2 3">
    <name type="scientific">Sedimentisphaera cyanobacteriorum</name>
    <dbReference type="NCBI Taxonomy" id="1940790"/>
    <lineage>
        <taxon>Bacteria</taxon>
        <taxon>Pseudomonadati</taxon>
        <taxon>Planctomycetota</taxon>
        <taxon>Phycisphaerae</taxon>
        <taxon>Sedimentisphaerales</taxon>
        <taxon>Sedimentisphaeraceae</taxon>
        <taxon>Sedimentisphaera</taxon>
    </lineage>
</organism>